<sequence length="220" mass="23691">MMSATIIQLGHYKPVPSRSSPAMSAIPPSRTAQSLATASSARGRSICCNCEAEQMPKCGISATEEEKCNLRTFTLCKVTKKTETCKPKHHPGWKPISESSGFQRIEEGGEGTERHQAPKNAGGDNGEQKESGTRRSLVRRGRSGSTRTIVSSPCSATCLRSGGGSRNSWGSGEPSKADLLLELNERSLGRPVPKSTRSPLSISLSLFIVCFTPQRKKTIK</sequence>
<dbReference type="EMBL" id="PKSL01000025">
    <property type="protein sequence ID" value="POW13335.1"/>
    <property type="molecule type" value="Genomic_DNA"/>
</dbReference>
<reference evidence="2" key="1">
    <citation type="submission" date="2017-12" db="EMBL/GenBank/DDBJ databases">
        <title>Gene loss provides genomic basis for host adaptation in cereal stripe rust fungi.</title>
        <authorList>
            <person name="Xia C."/>
        </authorList>
    </citation>
    <scope>NUCLEOTIDE SEQUENCE [LARGE SCALE GENOMIC DNA]</scope>
    <source>
        <strain evidence="2">93-210</strain>
    </source>
</reference>
<evidence type="ECO:0000256" key="1">
    <source>
        <dbReference type="SAM" id="MobiDB-lite"/>
    </source>
</evidence>
<proteinExistence type="predicted"/>
<organism evidence="2 3">
    <name type="scientific">Puccinia striiformis</name>
    <dbReference type="NCBI Taxonomy" id="27350"/>
    <lineage>
        <taxon>Eukaryota</taxon>
        <taxon>Fungi</taxon>
        <taxon>Dikarya</taxon>
        <taxon>Basidiomycota</taxon>
        <taxon>Pucciniomycotina</taxon>
        <taxon>Pucciniomycetes</taxon>
        <taxon>Pucciniales</taxon>
        <taxon>Pucciniaceae</taxon>
        <taxon>Puccinia</taxon>
    </lineage>
</organism>
<evidence type="ECO:0000313" key="3">
    <source>
        <dbReference type="Proteomes" id="UP000239156"/>
    </source>
</evidence>
<dbReference type="AlphaFoldDB" id="A0A2S4VUZ0"/>
<protein>
    <submittedName>
        <fullName evidence="2">Uncharacterized protein</fullName>
    </submittedName>
</protein>
<evidence type="ECO:0000313" key="2">
    <source>
        <dbReference type="EMBL" id="POW13335.1"/>
    </source>
</evidence>
<name>A0A2S4VUZ0_9BASI</name>
<comment type="caution">
    <text evidence="2">The sequence shown here is derived from an EMBL/GenBank/DDBJ whole genome shotgun (WGS) entry which is preliminary data.</text>
</comment>
<gene>
    <name evidence="2" type="ORF">PSTT_03760</name>
</gene>
<keyword evidence="3" id="KW-1185">Reference proteome</keyword>
<dbReference type="VEuPathDB" id="FungiDB:PSHT_11430"/>
<dbReference type="VEuPathDB" id="FungiDB:PSTT_03760"/>
<feature type="region of interest" description="Disordered" evidence="1">
    <location>
        <begin position="13"/>
        <end position="37"/>
    </location>
</feature>
<dbReference type="Proteomes" id="UP000239156">
    <property type="component" value="Unassembled WGS sequence"/>
</dbReference>
<feature type="compositionally biased region" description="Basic and acidic residues" evidence="1">
    <location>
        <begin position="106"/>
        <end position="116"/>
    </location>
</feature>
<feature type="region of interest" description="Disordered" evidence="1">
    <location>
        <begin position="106"/>
        <end position="150"/>
    </location>
</feature>
<accession>A0A2S4VUZ0</accession>